<sequence length="145" mass="15220">MLRVFLASHAHLASGLQSAVELLAGIGDRLFVCDAYVDGGTFDVSGALNDFLADAAPDDQILLLSDLYGGSVNTALVPALVDPRVRLVSGANLALVLAVLLEDAPIDDDRLAEMVEEARGSLRVVSIGGNDEQYPSDDGTDGFFE</sequence>
<reference evidence="3 4" key="1">
    <citation type="submission" date="2024-04" db="EMBL/GenBank/DDBJ databases">
        <title>Human intestinal bacterial collection.</title>
        <authorList>
            <person name="Pauvert C."/>
            <person name="Hitch T.C.A."/>
            <person name="Clavel T."/>
        </authorList>
    </citation>
    <scope>NUCLEOTIDE SEQUENCE [LARGE SCALE GENOMIC DNA]</scope>
    <source>
        <strain evidence="3 4">CLA-AA-H197</strain>
    </source>
</reference>
<organism evidence="3 4">
    <name type="scientific">Paratractidigestivibacter faecalis</name>
    <dbReference type="NCBI Taxonomy" id="2292441"/>
    <lineage>
        <taxon>Bacteria</taxon>
        <taxon>Bacillati</taxon>
        <taxon>Actinomycetota</taxon>
        <taxon>Coriobacteriia</taxon>
        <taxon>Coriobacteriales</taxon>
        <taxon>Atopobiaceae</taxon>
        <taxon>Paratractidigestivibacter</taxon>
    </lineage>
</organism>
<dbReference type="PANTHER" id="PTHR33799">
    <property type="entry name" value="PTS PERMEASE-RELATED-RELATED"/>
    <property type="match status" value="1"/>
</dbReference>
<feature type="domain" description="PTS EIIA type-4" evidence="2">
    <location>
        <begin position="1"/>
        <end position="143"/>
    </location>
</feature>
<dbReference type="InterPro" id="IPR036662">
    <property type="entry name" value="PTS_EIIA_man-typ_sf"/>
</dbReference>
<dbReference type="Proteomes" id="UP001478817">
    <property type="component" value="Unassembled WGS sequence"/>
</dbReference>
<dbReference type="SUPFAM" id="SSF53062">
    <property type="entry name" value="PTS system fructose IIA component-like"/>
    <property type="match status" value="1"/>
</dbReference>
<dbReference type="EMBL" id="JBBNGS010000016">
    <property type="protein sequence ID" value="MEQ2638303.1"/>
    <property type="molecule type" value="Genomic_DNA"/>
</dbReference>
<dbReference type="InterPro" id="IPR004701">
    <property type="entry name" value="PTS_EIIA_man-typ"/>
</dbReference>
<evidence type="ECO:0000259" key="2">
    <source>
        <dbReference type="PROSITE" id="PS51096"/>
    </source>
</evidence>
<dbReference type="Pfam" id="PF03610">
    <property type="entry name" value="EIIA-man"/>
    <property type="match status" value="1"/>
</dbReference>
<keyword evidence="4" id="KW-1185">Reference proteome</keyword>
<gene>
    <name evidence="3" type="ORF">AAAT05_08115</name>
</gene>
<evidence type="ECO:0000313" key="3">
    <source>
        <dbReference type="EMBL" id="MEQ2638303.1"/>
    </source>
</evidence>
<keyword evidence="1" id="KW-0808">Transferase</keyword>
<dbReference type="PROSITE" id="PS51096">
    <property type="entry name" value="PTS_EIIA_TYPE_4"/>
    <property type="match status" value="1"/>
</dbReference>
<dbReference type="Gene3D" id="3.40.50.510">
    <property type="entry name" value="Phosphotransferase system, mannose-type IIA component"/>
    <property type="match status" value="1"/>
</dbReference>
<name>A0ABV1IHB9_9ACTN</name>
<dbReference type="InterPro" id="IPR051471">
    <property type="entry name" value="Bacterial_PTS_sugar_comp"/>
</dbReference>
<dbReference type="RefSeq" id="WP_349182971.1">
    <property type="nucleotide sequence ID" value="NZ_JBBNGS010000016.1"/>
</dbReference>
<accession>A0ABV1IHB9</accession>
<proteinExistence type="predicted"/>
<evidence type="ECO:0000256" key="1">
    <source>
        <dbReference type="ARBA" id="ARBA00022679"/>
    </source>
</evidence>
<dbReference type="PANTHER" id="PTHR33799:SF1">
    <property type="entry name" value="PTS SYSTEM MANNOSE-SPECIFIC EIIAB COMPONENT-RELATED"/>
    <property type="match status" value="1"/>
</dbReference>
<comment type="caution">
    <text evidence="3">The sequence shown here is derived from an EMBL/GenBank/DDBJ whole genome shotgun (WGS) entry which is preliminary data.</text>
</comment>
<evidence type="ECO:0000313" key="4">
    <source>
        <dbReference type="Proteomes" id="UP001478817"/>
    </source>
</evidence>
<protein>
    <recommendedName>
        <fullName evidence="2">PTS EIIA type-4 domain-containing protein</fullName>
    </recommendedName>
</protein>